<evidence type="ECO:0000259" key="1">
    <source>
        <dbReference type="Pfam" id="PF22691"/>
    </source>
</evidence>
<keyword evidence="3" id="KW-1185">Reference proteome</keyword>
<organism evidence="2 3">
    <name type="scientific">Goodea atripinnis</name>
    <dbReference type="NCBI Taxonomy" id="208336"/>
    <lineage>
        <taxon>Eukaryota</taxon>
        <taxon>Metazoa</taxon>
        <taxon>Chordata</taxon>
        <taxon>Craniata</taxon>
        <taxon>Vertebrata</taxon>
        <taxon>Euteleostomi</taxon>
        <taxon>Actinopterygii</taxon>
        <taxon>Neopterygii</taxon>
        <taxon>Teleostei</taxon>
        <taxon>Neoteleostei</taxon>
        <taxon>Acanthomorphata</taxon>
        <taxon>Ovalentaria</taxon>
        <taxon>Atherinomorphae</taxon>
        <taxon>Cyprinodontiformes</taxon>
        <taxon>Goodeidae</taxon>
        <taxon>Goodea</taxon>
    </lineage>
</organism>
<dbReference type="SUPFAM" id="SSF53901">
    <property type="entry name" value="Thiolase-like"/>
    <property type="match status" value="1"/>
</dbReference>
<dbReference type="Proteomes" id="UP001476798">
    <property type="component" value="Unassembled WGS sequence"/>
</dbReference>
<dbReference type="InterPro" id="IPR016039">
    <property type="entry name" value="Thiolase-like"/>
</dbReference>
<accession>A0ABV0MX45</accession>
<reference evidence="2 3" key="1">
    <citation type="submission" date="2021-06" db="EMBL/GenBank/DDBJ databases">
        <authorList>
            <person name="Palmer J.M."/>
        </authorList>
    </citation>
    <scope>NUCLEOTIDE SEQUENCE [LARGE SCALE GENOMIC DNA]</scope>
    <source>
        <strain evidence="2 3">GA_2019</strain>
        <tissue evidence="2">Muscle</tissue>
    </source>
</reference>
<feature type="non-terminal residue" evidence="2">
    <location>
        <position position="1"/>
    </location>
</feature>
<dbReference type="EMBL" id="JAHRIO010015799">
    <property type="protein sequence ID" value="MEQ2163620.1"/>
    <property type="molecule type" value="Genomic_DNA"/>
</dbReference>
<name>A0ABV0MX45_9TELE</name>
<dbReference type="Gene3D" id="3.40.47.10">
    <property type="match status" value="1"/>
</dbReference>
<evidence type="ECO:0000313" key="3">
    <source>
        <dbReference type="Proteomes" id="UP001476798"/>
    </source>
</evidence>
<feature type="domain" description="Thiolase C-terminal" evidence="1">
    <location>
        <begin position="7"/>
        <end position="54"/>
    </location>
</feature>
<sequence length="75" mass="8379">VGYDMSQRAAEKCFKAAGLKPGDVDVVELHDCFSANELITYEALGLCEEGKPWTSTHLLQLVVENEYLFYQPSPI</sequence>
<proteinExistence type="predicted"/>
<dbReference type="InterPro" id="IPR055140">
    <property type="entry name" value="Thiolase_C_2"/>
</dbReference>
<protein>
    <submittedName>
        <fullName evidence="2">Sterol carrier protein 2</fullName>
    </submittedName>
</protein>
<dbReference type="PANTHER" id="PTHR42870:SF1">
    <property type="entry name" value="NON-SPECIFIC LIPID-TRANSFER PROTEIN-LIKE 2"/>
    <property type="match status" value="1"/>
</dbReference>
<comment type="caution">
    <text evidence="2">The sequence shown here is derived from an EMBL/GenBank/DDBJ whole genome shotgun (WGS) entry which is preliminary data.</text>
</comment>
<dbReference type="PANTHER" id="PTHR42870">
    <property type="entry name" value="ACETYL-COA C-ACETYLTRANSFERASE"/>
    <property type="match status" value="1"/>
</dbReference>
<gene>
    <name evidence="2" type="primary">SCP2_2</name>
    <name evidence="2" type="ORF">GOODEAATRI_032135</name>
</gene>
<evidence type="ECO:0000313" key="2">
    <source>
        <dbReference type="EMBL" id="MEQ2163620.1"/>
    </source>
</evidence>
<dbReference type="Pfam" id="PF22691">
    <property type="entry name" value="Thiolase_C_1"/>
    <property type="match status" value="1"/>
</dbReference>